<feature type="non-terminal residue" evidence="2">
    <location>
        <position position="85"/>
    </location>
</feature>
<keyword evidence="3" id="KW-1185">Reference proteome</keyword>
<evidence type="ECO:0000256" key="1">
    <source>
        <dbReference type="SAM" id="MobiDB-lite"/>
    </source>
</evidence>
<sequence>LAGQSLSATVATTKARKAEAPGVDGHSPLAQDAANSSGGGGSHSGVLGEGAEDGSGQGHHHGRWFNDDPGGLALPGTWLIAAVGQ</sequence>
<feature type="non-terminal residue" evidence="2">
    <location>
        <position position="1"/>
    </location>
</feature>
<feature type="compositionally biased region" description="Polar residues" evidence="1">
    <location>
        <begin position="1"/>
        <end position="12"/>
    </location>
</feature>
<evidence type="ECO:0000313" key="2">
    <source>
        <dbReference type="EMBL" id="KFQ52373.1"/>
    </source>
</evidence>
<dbReference type="Proteomes" id="UP000053840">
    <property type="component" value="Unassembled WGS sequence"/>
</dbReference>
<dbReference type="EMBL" id="KK943297">
    <property type="protein sequence ID" value="KFQ52373.1"/>
    <property type="molecule type" value="Genomic_DNA"/>
</dbReference>
<accession>A0A091S5Q0</accession>
<protein>
    <submittedName>
        <fullName evidence="2">Uncharacterized protein</fullName>
    </submittedName>
</protein>
<reference evidence="2 3" key="1">
    <citation type="submission" date="2014-04" db="EMBL/GenBank/DDBJ databases">
        <title>Genome evolution of avian class.</title>
        <authorList>
            <person name="Zhang G."/>
            <person name="Li C."/>
        </authorList>
    </citation>
    <scope>NUCLEOTIDE SEQUENCE [LARGE SCALE GENOMIC DNA]</scope>
    <source>
        <strain evidence="2">BGI_N333</strain>
    </source>
</reference>
<dbReference type="AlphaFoldDB" id="A0A091S5Q0"/>
<organism evidence="2 3">
    <name type="scientific">Nestor notabilis</name>
    <name type="common">Kea</name>
    <dbReference type="NCBI Taxonomy" id="176057"/>
    <lineage>
        <taxon>Eukaryota</taxon>
        <taxon>Metazoa</taxon>
        <taxon>Chordata</taxon>
        <taxon>Craniata</taxon>
        <taxon>Vertebrata</taxon>
        <taxon>Euteleostomi</taxon>
        <taxon>Archelosauria</taxon>
        <taxon>Archosauria</taxon>
        <taxon>Dinosauria</taxon>
        <taxon>Saurischia</taxon>
        <taxon>Theropoda</taxon>
        <taxon>Coelurosauria</taxon>
        <taxon>Aves</taxon>
        <taxon>Neognathae</taxon>
        <taxon>Neoaves</taxon>
        <taxon>Telluraves</taxon>
        <taxon>Australaves</taxon>
        <taxon>Psittaciformes</taxon>
        <taxon>Psittacidae</taxon>
        <taxon>Nestor</taxon>
    </lineage>
</organism>
<name>A0A091S5Q0_NESNO</name>
<proteinExistence type="predicted"/>
<gene>
    <name evidence="2" type="ORF">N333_10390</name>
</gene>
<feature type="region of interest" description="Disordered" evidence="1">
    <location>
        <begin position="1"/>
        <end position="70"/>
    </location>
</feature>
<evidence type="ECO:0000313" key="3">
    <source>
        <dbReference type="Proteomes" id="UP000053840"/>
    </source>
</evidence>